<dbReference type="InterPro" id="IPR036397">
    <property type="entry name" value="RNaseH_sf"/>
</dbReference>
<dbReference type="AlphaFoldDB" id="A0A1H3YW14"/>
<sequence length="300" mass="34983">MAKTGRLALVNKAEKRLSIQRQCELLDLPRSSYYYTPSEETAENLDLMDMIDKTHLKHPYYGVKRMRAELSTPQRPLNEKRIRRLMRKMGLEAIYPKSNTSKPCKWNEKFPYLLRGVDIERANQVWSTDITYIPMARGFMYLCAVIDWQSRYILSWTLSNTLTTDFCIEAVQQAIDRYGVPEIINTDQGSQFTSEEYVTMVKGYGIRHSMDGKGRATDNIAIERFWRSLKYENIYLYSYKSSLELYTGIKEYMAFYNEERKHQSLEEKTPKAVYMGLNDPTAFTTENFLYGSSSFGGLTA</sequence>
<dbReference type="EMBL" id="FNQY01000009">
    <property type="protein sequence ID" value="SEA15268.1"/>
    <property type="molecule type" value="Genomic_DNA"/>
</dbReference>
<dbReference type="InterPro" id="IPR048020">
    <property type="entry name" value="Transpos_IS3"/>
</dbReference>
<dbReference type="InterPro" id="IPR001584">
    <property type="entry name" value="Integrase_cat-core"/>
</dbReference>
<dbReference type="Pfam" id="PF00665">
    <property type="entry name" value="rve"/>
    <property type="match status" value="1"/>
</dbReference>
<dbReference type="InterPro" id="IPR012337">
    <property type="entry name" value="RNaseH-like_sf"/>
</dbReference>
<keyword evidence="3" id="KW-1185">Reference proteome</keyword>
<dbReference type="NCBIfam" id="NF033516">
    <property type="entry name" value="transpos_IS3"/>
    <property type="match status" value="1"/>
</dbReference>
<dbReference type="GO" id="GO:0003676">
    <property type="term" value="F:nucleic acid binding"/>
    <property type="evidence" value="ECO:0007669"/>
    <property type="project" value="InterPro"/>
</dbReference>
<gene>
    <name evidence="2" type="ORF">SAMN05192529_10967</name>
</gene>
<dbReference type="InterPro" id="IPR025948">
    <property type="entry name" value="HTH-like_dom"/>
</dbReference>
<reference evidence="2 3" key="1">
    <citation type="submission" date="2016-10" db="EMBL/GenBank/DDBJ databases">
        <authorList>
            <person name="de Groot N.N."/>
        </authorList>
    </citation>
    <scope>NUCLEOTIDE SEQUENCE [LARGE SCALE GENOMIC DNA]</scope>
    <source>
        <strain evidence="2 3">Vu-144</strain>
    </source>
</reference>
<protein>
    <submittedName>
        <fullName evidence="2">Putative transposase</fullName>
    </submittedName>
</protein>
<organism evidence="2 3">
    <name type="scientific">Arachidicoccus rhizosphaerae</name>
    <dbReference type="NCBI Taxonomy" id="551991"/>
    <lineage>
        <taxon>Bacteria</taxon>
        <taxon>Pseudomonadati</taxon>
        <taxon>Bacteroidota</taxon>
        <taxon>Chitinophagia</taxon>
        <taxon>Chitinophagales</taxon>
        <taxon>Chitinophagaceae</taxon>
        <taxon>Arachidicoccus</taxon>
    </lineage>
</organism>
<dbReference type="PROSITE" id="PS50994">
    <property type="entry name" value="INTEGRASE"/>
    <property type="match status" value="1"/>
</dbReference>
<dbReference type="Pfam" id="PF13333">
    <property type="entry name" value="rve_2"/>
    <property type="match status" value="1"/>
</dbReference>
<proteinExistence type="predicted"/>
<name>A0A1H3YW14_9BACT</name>
<dbReference type="InterPro" id="IPR050900">
    <property type="entry name" value="Transposase_IS3/IS150/IS904"/>
</dbReference>
<dbReference type="PANTHER" id="PTHR46889:SF5">
    <property type="entry name" value="INTEGRASE PROTEIN"/>
    <property type="match status" value="1"/>
</dbReference>
<dbReference type="SUPFAM" id="SSF53098">
    <property type="entry name" value="Ribonuclease H-like"/>
    <property type="match status" value="1"/>
</dbReference>
<feature type="domain" description="Integrase catalytic" evidence="1">
    <location>
        <begin position="107"/>
        <end position="278"/>
    </location>
</feature>
<dbReference type="Proteomes" id="UP000199041">
    <property type="component" value="Unassembled WGS sequence"/>
</dbReference>
<dbReference type="GO" id="GO:0015074">
    <property type="term" value="P:DNA integration"/>
    <property type="evidence" value="ECO:0007669"/>
    <property type="project" value="InterPro"/>
</dbReference>
<dbReference type="Gene3D" id="3.30.420.10">
    <property type="entry name" value="Ribonuclease H-like superfamily/Ribonuclease H"/>
    <property type="match status" value="1"/>
</dbReference>
<accession>A0A1H3YW14</accession>
<evidence type="ECO:0000313" key="2">
    <source>
        <dbReference type="EMBL" id="SEA15268.1"/>
    </source>
</evidence>
<evidence type="ECO:0000313" key="3">
    <source>
        <dbReference type="Proteomes" id="UP000199041"/>
    </source>
</evidence>
<evidence type="ECO:0000259" key="1">
    <source>
        <dbReference type="PROSITE" id="PS50994"/>
    </source>
</evidence>
<dbReference type="Pfam" id="PF13276">
    <property type="entry name" value="HTH_21"/>
    <property type="match status" value="1"/>
</dbReference>
<dbReference type="STRING" id="551991.SAMN05192529_10967"/>
<dbReference type="PANTHER" id="PTHR46889">
    <property type="entry name" value="TRANSPOSASE INSF FOR INSERTION SEQUENCE IS3B-RELATED"/>
    <property type="match status" value="1"/>
</dbReference>